<protein>
    <submittedName>
        <fullName evidence="1">Uncharacterized protein</fullName>
    </submittedName>
</protein>
<sequence>MYSTITAAFNGSLMKVFLPLLSLPNWGVTLSSTTCFSRRLTCSSP</sequence>
<name>A0A0E9W6P6_ANGAN</name>
<dbReference type="AlphaFoldDB" id="A0A0E9W6P6"/>
<accession>A0A0E9W6P6</accession>
<proteinExistence type="predicted"/>
<evidence type="ECO:0000313" key="1">
    <source>
        <dbReference type="EMBL" id="JAH85230.1"/>
    </source>
</evidence>
<reference evidence="1" key="1">
    <citation type="submission" date="2014-11" db="EMBL/GenBank/DDBJ databases">
        <authorList>
            <person name="Amaro Gonzalez C."/>
        </authorList>
    </citation>
    <scope>NUCLEOTIDE SEQUENCE</scope>
</reference>
<dbReference type="EMBL" id="GBXM01023347">
    <property type="protein sequence ID" value="JAH85230.1"/>
    <property type="molecule type" value="Transcribed_RNA"/>
</dbReference>
<reference evidence="1" key="2">
    <citation type="journal article" date="2015" name="Fish Shellfish Immunol.">
        <title>Early steps in the European eel (Anguilla anguilla)-Vibrio vulnificus interaction in the gills: Role of the RtxA13 toxin.</title>
        <authorList>
            <person name="Callol A."/>
            <person name="Pajuelo D."/>
            <person name="Ebbesson L."/>
            <person name="Teles M."/>
            <person name="MacKenzie S."/>
            <person name="Amaro C."/>
        </authorList>
    </citation>
    <scope>NUCLEOTIDE SEQUENCE</scope>
</reference>
<organism evidence="1">
    <name type="scientific">Anguilla anguilla</name>
    <name type="common">European freshwater eel</name>
    <name type="synonym">Muraena anguilla</name>
    <dbReference type="NCBI Taxonomy" id="7936"/>
    <lineage>
        <taxon>Eukaryota</taxon>
        <taxon>Metazoa</taxon>
        <taxon>Chordata</taxon>
        <taxon>Craniata</taxon>
        <taxon>Vertebrata</taxon>
        <taxon>Euteleostomi</taxon>
        <taxon>Actinopterygii</taxon>
        <taxon>Neopterygii</taxon>
        <taxon>Teleostei</taxon>
        <taxon>Anguilliformes</taxon>
        <taxon>Anguillidae</taxon>
        <taxon>Anguilla</taxon>
    </lineage>
</organism>